<dbReference type="OrthoDB" id="2420389at2759"/>
<keyword evidence="3" id="KW-1185">Reference proteome</keyword>
<accession>A0A9P6RJY6</accession>
<dbReference type="AlphaFoldDB" id="A0A9P6RJY6"/>
<evidence type="ECO:0000256" key="1">
    <source>
        <dbReference type="SAM" id="SignalP"/>
    </source>
</evidence>
<dbReference type="EMBL" id="JAAAIP010000224">
    <property type="protein sequence ID" value="KAG0321987.1"/>
    <property type="molecule type" value="Genomic_DNA"/>
</dbReference>
<protein>
    <submittedName>
        <fullName evidence="2">Uncharacterized protein</fullName>
    </submittedName>
</protein>
<organism evidence="2 3">
    <name type="scientific">Dissophora globulifera</name>
    <dbReference type="NCBI Taxonomy" id="979702"/>
    <lineage>
        <taxon>Eukaryota</taxon>
        <taxon>Fungi</taxon>
        <taxon>Fungi incertae sedis</taxon>
        <taxon>Mucoromycota</taxon>
        <taxon>Mortierellomycotina</taxon>
        <taxon>Mortierellomycetes</taxon>
        <taxon>Mortierellales</taxon>
        <taxon>Mortierellaceae</taxon>
        <taxon>Dissophora</taxon>
    </lineage>
</organism>
<reference evidence="2" key="1">
    <citation type="journal article" date="2020" name="Fungal Divers.">
        <title>Resolving the Mortierellaceae phylogeny through synthesis of multi-gene phylogenetics and phylogenomics.</title>
        <authorList>
            <person name="Vandepol N."/>
            <person name="Liber J."/>
            <person name="Desiro A."/>
            <person name="Na H."/>
            <person name="Kennedy M."/>
            <person name="Barry K."/>
            <person name="Grigoriev I.V."/>
            <person name="Miller A.N."/>
            <person name="O'Donnell K."/>
            <person name="Stajich J.E."/>
            <person name="Bonito G."/>
        </authorList>
    </citation>
    <scope>NUCLEOTIDE SEQUENCE</scope>
    <source>
        <strain evidence="2">REB-010B</strain>
    </source>
</reference>
<comment type="caution">
    <text evidence="2">The sequence shown here is derived from an EMBL/GenBank/DDBJ whole genome shotgun (WGS) entry which is preliminary data.</text>
</comment>
<sequence length="243" mass="25978">MRTATFFAFILVMVAMFCSAVSAETGLDIRSIKSSAAHSDAAFEATLDLLVKEHASIVVKAYADVCTDANLSTDISTDLHIQITGLINVDFGIGSKLSTALHSSIKATVRTEVNAQIKAEFSANLRGNLATLVTKRCPHRDAACIKLQAKNIVKDAVKLTTKASVTITDKIAAKLNVKIKNAIDIQVKKFSVNLFFIKMNVTGDVDVSNNVILRFKSAASLCAKACADISAKEVSKIKIISSA</sequence>
<keyword evidence="1" id="KW-0732">Signal</keyword>
<proteinExistence type="predicted"/>
<evidence type="ECO:0000313" key="3">
    <source>
        <dbReference type="Proteomes" id="UP000738325"/>
    </source>
</evidence>
<dbReference type="Proteomes" id="UP000738325">
    <property type="component" value="Unassembled WGS sequence"/>
</dbReference>
<evidence type="ECO:0000313" key="2">
    <source>
        <dbReference type="EMBL" id="KAG0321987.1"/>
    </source>
</evidence>
<feature type="signal peptide" evidence="1">
    <location>
        <begin position="1"/>
        <end position="23"/>
    </location>
</feature>
<name>A0A9P6RJY6_9FUNG</name>
<feature type="chain" id="PRO_5040242567" evidence="1">
    <location>
        <begin position="24"/>
        <end position="243"/>
    </location>
</feature>
<gene>
    <name evidence="2" type="ORF">BGZ99_003571</name>
</gene>